<evidence type="ECO:0000256" key="10">
    <source>
        <dbReference type="ARBA" id="ARBA00023002"/>
    </source>
</evidence>
<keyword evidence="6" id="KW-0808">Transferase</keyword>
<proteinExistence type="predicted"/>
<evidence type="ECO:0000256" key="1">
    <source>
        <dbReference type="ARBA" id="ARBA00012873"/>
    </source>
</evidence>
<dbReference type="Pfam" id="PF00698">
    <property type="entry name" value="Acyl_transf_1"/>
    <property type="match status" value="1"/>
</dbReference>
<keyword evidence="8" id="KW-0276">Fatty acid metabolism</keyword>
<keyword evidence="3" id="KW-0596">Phosphopantetheine</keyword>
<evidence type="ECO:0000256" key="13">
    <source>
        <dbReference type="ARBA" id="ARBA00023160"/>
    </source>
</evidence>
<dbReference type="Gene3D" id="3.30.70.3290">
    <property type="match status" value="1"/>
</dbReference>
<evidence type="ECO:0000259" key="16">
    <source>
        <dbReference type="PROSITE" id="PS52004"/>
    </source>
</evidence>
<keyword evidence="9" id="KW-0521">NADP</keyword>
<dbReference type="Pfam" id="PF00109">
    <property type="entry name" value="ketoacyl-synt"/>
    <property type="match status" value="1"/>
</dbReference>
<dbReference type="SUPFAM" id="SSF53901">
    <property type="entry name" value="Thiolase-like"/>
    <property type="match status" value="1"/>
</dbReference>
<dbReference type="InterPro" id="IPR018201">
    <property type="entry name" value="Ketoacyl_synth_AS"/>
</dbReference>
<evidence type="ECO:0000256" key="11">
    <source>
        <dbReference type="ARBA" id="ARBA00023027"/>
    </source>
</evidence>
<keyword evidence="7" id="KW-0378">Hydrolase</keyword>
<dbReference type="SMART" id="SM00825">
    <property type="entry name" value="PKS_KS"/>
    <property type="match status" value="1"/>
</dbReference>
<evidence type="ECO:0000313" key="18">
    <source>
        <dbReference type="Proteomes" id="UP000499080"/>
    </source>
</evidence>
<protein>
    <recommendedName>
        <fullName evidence="2">Fatty acid synthase</fullName>
        <ecNumber evidence="1">2.3.1.85</ecNumber>
    </recommendedName>
</protein>
<name>A0A4Y2FDA0_ARAVE</name>
<evidence type="ECO:0000256" key="12">
    <source>
        <dbReference type="ARBA" id="ARBA00023098"/>
    </source>
</evidence>
<dbReference type="GO" id="GO:0004315">
    <property type="term" value="F:3-oxoacyl-[acyl-carrier-protein] synthase activity"/>
    <property type="evidence" value="ECO:0007669"/>
    <property type="project" value="InterPro"/>
</dbReference>
<dbReference type="AlphaFoldDB" id="A0A4Y2FDA0"/>
<dbReference type="PANTHER" id="PTHR43775:SF7">
    <property type="entry name" value="FATTY ACID SYNTHASE"/>
    <property type="match status" value="1"/>
</dbReference>
<dbReference type="SUPFAM" id="SSF55048">
    <property type="entry name" value="Probable ACP-binding domain of malonyl-CoA ACP transacylase"/>
    <property type="match status" value="1"/>
</dbReference>
<evidence type="ECO:0000256" key="6">
    <source>
        <dbReference type="ARBA" id="ARBA00022679"/>
    </source>
</evidence>
<sequence>MDPSVDHHEYCTGGFDPEDIIISGMAGRFPDCDTVGEFKDGLYNKKNLIKFSDARFEKGALGLPYSSCALVKRLDQFDAEFFQCANTLANRLDPAARIHMEVAYEAIADAGVDACDLRGQRIGMFNATTADDSNKICAAEEQYLNLTSMRSMNPNRATYAMGFTGPSIGIDTACSSTGVALWAAVQSIKAGCIEAAVVSGCQLNLIPDAILGYLVLGVQSPTGNSRPYDSNADGIIRAESVCAVFLQKAKAARRAYACVKATRFYSAGYVPEGIGVPSKSMQMEIMIDALSDAKVHPDEVQFVEGHATGTQVGDPIEVSAMDSVFNTKNRKKPLLLGSVKGNIGHTEACSGLCSVIKSLLAFETGLIPPNINYEAPNPGAHALMEGRIVIATEATPLTSDYIPVNSLGFGGTLVQVILKKNPRTYNDIKPASPSIPRIVLFPATIEEGITTVFDYVKNNPELPEEFFALLSKLSFADPFYKPFRGYAVYQEGKAPATQIKPVVPAKKQVWYIMTGMGCQWPGMGLQLMKIDEFARSMHKSAEILKVYGIDLFEILRPDKNYFHTDRKITASFVAICSIQIALVDVLSFLGVSPDGIIAHSAGELAASYADGACTHEQSLIASYLRGYAVESANLPEGGMAAVGVSWSEAEQMCPKDVYAACDNADDSVTISGLKEPIEKFVEKLKQDNVFVRMVNAHGFGFHCKFVHDAAPLMKPALKKLIPNPKPRSERWISTSYPESQWNLPECKMCGPDYFCNNLVSSVRFTHALKKIPSDAVLIEIGPHFLLQSILKRVVGPKASYHGLMKRNDEDNMLFFMESLGK</sequence>
<dbReference type="EC" id="2.3.1.85" evidence="1"/>
<comment type="catalytic activity">
    <reaction evidence="15">
        <text>acetyl-CoA + n malonyl-CoA + 2n NADPH + 2n H(+) = a long-chain fatty acid + (n+1) CoA + n CO2 + 2n NADP(+).</text>
        <dbReference type="EC" id="2.3.1.85"/>
    </reaction>
</comment>
<dbReference type="InterPro" id="IPR001227">
    <property type="entry name" value="Ac_transferase_dom_sf"/>
</dbReference>
<evidence type="ECO:0000256" key="3">
    <source>
        <dbReference type="ARBA" id="ARBA00022450"/>
    </source>
</evidence>
<dbReference type="InterPro" id="IPR014043">
    <property type="entry name" value="Acyl_transferase_dom"/>
</dbReference>
<dbReference type="EMBL" id="BGPR01000893">
    <property type="protein sequence ID" value="GBM39332.1"/>
    <property type="molecule type" value="Genomic_DNA"/>
</dbReference>
<accession>A0A4Y2FDA0</accession>
<keyword evidence="18" id="KW-1185">Reference proteome</keyword>
<dbReference type="InterPro" id="IPR016035">
    <property type="entry name" value="Acyl_Trfase/lysoPLipase"/>
</dbReference>
<evidence type="ECO:0000256" key="5">
    <source>
        <dbReference type="ARBA" id="ARBA00022553"/>
    </source>
</evidence>
<evidence type="ECO:0000256" key="15">
    <source>
        <dbReference type="ARBA" id="ARBA00044883"/>
    </source>
</evidence>
<dbReference type="GO" id="GO:0006633">
    <property type="term" value="P:fatty acid biosynthetic process"/>
    <property type="evidence" value="ECO:0007669"/>
    <property type="project" value="UniProtKB-UniPathway"/>
</dbReference>
<dbReference type="OrthoDB" id="329835at2759"/>
<dbReference type="Gene3D" id="3.40.47.10">
    <property type="match status" value="1"/>
</dbReference>
<keyword evidence="10" id="KW-0560">Oxidoreductase</keyword>
<dbReference type="InterPro" id="IPR014030">
    <property type="entry name" value="Ketoacyl_synth_N"/>
</dbReference>
<keyword evidence="12" id="KW-0443">Lipid metabolism</keyword>
<keyword evidence="4" id="KW-0444">Lipid biosynthesis</keyword>
<keyword evidence="13" id="KW-0275">Fatty acid biosynthesis</keyword>
<comment type="caution">
    <text evidence="17">The sequence shown here is derived from an EMBL/GenBank/DDBJ whole genome shotgun (WGS) entry which is preliminary data.</text>
</comment>
<dbReference type="SUPFAM" id="SSF52151">
    <property type="entry name" value="FabD/lysophospholipase-like"/>
    <property type="match status" value="1"/>
</dbReference>
<evidence type="ECO:0000256" key="14">
    <source>
        <dbReference type="ARBA" id="ARBA00023268"/>
    </source>
</evidence>
<dbReference type="InterPro" id="IPR016039">
    <property type="entry name" value="Thiolase-like"/>
</dbReference>
<dbReference type="GO" id="GO:0004312">
    <property type="term" value="F:fatty acid synthase activity"/>
    <property type="evidence" value="ECO:0007669"/>
    <property type="project" value="UniProtKB-EC"/>
</dbReference>
<dbReference type="Pfam" id="PF02801">
    <property type="entry name" value="Ketoacyl-synt_C"/>
    <property type="match status" value="1"/>
</dbReference>
<gene>
    <name evidence="17" type="primary">FASN_59</name>
    <name evidence="17" type="ORF">AVEN_257443_1</name>
</gene>
<evidence type="ECO:0000256" key="9">
    <source>
        <dbReference type="ARBA" id="ARBA00022857"/>
    </source>
</evidence>
<dbReference type="PROSITE" id="PS52004">
    <property type="entry name" value="KS3_2"/>
    <property type="match status" value="1"/>
</dbReference>
<evidence type="ECO:0000313" key="17">
    <source>
        <dbReference type="EMBL" id="GBM39332.1"/>
    </source>
</evidence>
<dbReference type="GO" id="GO:0016787">
    <property type="term" value="F:hydrolase activity"/>
    <property type="evidence" value="ECO:0007669"/>
    <property type="project" value="UniProtKB-KW"/>
</dbReference>
<evidence type="ECO:0000256" key="8">
    <source>
        <dbReference type="ARBA" id="ARBA00022832"/>
    </source>
</evidence>
<keyword evidence="14" id="KW-0511">Multifunctional enzyme</keyword>
<dbReference type="InterPro" id="IPR020841">
    <property type="entry name" value="PKS_Beta-ketoAc_synthase_dom"/>
</dbReference>
<keyword evidence="5" id="KW-0597">Phosphoprotein</keyword>
<dbReference type="Proteomes" id="UP000499080">
    <property type="component" value="Unassembled WGS sequence"/>
</dbReference>
<organism evidence="17 18">
    <name type="scientific">Araneus ventricosus</name>
    <name type="common">Orbweaver spider</name>
    <name type="synonym">Epeira ventricosa</name>
    <dbReference type="NCBI Taxonomy" id="182803"/>
    <lineage>
        <taxon>Eukaryota</taxon>
        <taxon>Metazoa</taxon>
        <taxon>Ecdysozoa</taxon>
        <taxon>Arthropoda</taxon>
        <taxon>Chelicerata</taxon>
        <taxon>Arachnida</taxon>
        <taxon>Araneae</taxon>
        <taxon>Araneomorphae</taxon>
        <taxon>Entelegynae</taxon>
        <taxon>Araneoidea</taxon>
        <taxon>Araneidae</taxon>
        <taxon>Araneus</taxon>
    </lineage>
</organism>
<evidence type="ECO:0000256" key="4">
    <source>
        <dbReference type="ARBA" id="ARBA00022516"/>
    </source>
</evidence>
<dbReference type="InterPro" id="IPR032821">
    <property type="entry name" value="PKS_assoc"/>
</dbReference>
<reference evidence="17 18" key="1">
    <citation type="journal article" date="2019" name="Sci. Rep.">
        <title>Orb-weaving spider Araneus ventricosus genome elucidates the spidroin gene catalogue.</title>
        <authorList>
            <person name="Kono N."/>
            <person name="Nakamura H."/>
            <person name="Ohtoshi R."/>
            <person name="Moran D.A.P."/>
            <person name="Shinohara A."/>
            <person name="Yoshida Y."/>
            <person name="Fujiwara M."/>
            <person name="Mori M."/>
            <person name="Tomita M."/>
            <person name="Arakawa K."/>
        </authorList>
    </citation>
    <scope>NUCLEOTIDE SEQUENCE [LARGE SCALE GENOMIC DNA]</scope>
</reference>
<evidence type="ECO:0000256" key="2">
    <source>
        <dbReference type="ARBA" id="ARBA00018769"/>
    </source>
</evidence>
<dbReference type="CDD" id="cd00833">
    <property type="entry name" value="PKS"/>
    <property type="match status" value="1"/>
</dbReference>
<dbReference type="SMART" id="SM00827">
    <property type="entry name" value="PKS_AT"/>
    <property type="match status" value="1"/>
</dbReference>
<dbReference type="Pfam" id="PF16197">
    <property type="entry name" value="KAsynt_C_assoc"/>
    <property type="match status" value="1"/>
</dbReference>
<dbReference type="InterPro" id="IPR050091">
    <property type="entry name" value="PKS_NRPS_Biosynth_Enz"/>
</dbReference>
<evidence type="ECO:0000256" key="7">
    <source>
        <dbReference type="ARBA" id="ARBA00022801"/>
    </source>
</evidence>
<dbReference type="UniPathway" id="UPA00094"/>
<dbReference type="Gene3D" id="3.40.366.10">
    <property type="entry name" value="Malonyl-Coenzyme A Acyl Carrier Protein, domain 2"/>
    <property type="match status" value="1"/>
</dbReference>
<dbReference type="PANTHER" id="PTHR43775">
    <property type="entry name" value="FATTY ACID SYNTHASE"/>
    <property type="match status" value="1"/>
</dbReference>
<dbReference type="GO" id="GO:0016491">
    <property type="term" value="F:oxidoreductase activity"/>
    <property type="evidence" value="ECO:0007669"/>
    <property type="project" value="UniProtKB-KW"/>
</dbReference>
<dbReference type="InterPro" id="IPR016036">
    <property type="entry name" value="Malonyl_transacylase_ACP-bd"/>
</dbReference>
<dbReference type="PROSITE" id="PS00606">
    <property type="entry name" value="KS3_1"/>
    <property type="match status" value="1"/>
</dbReference>
<keyword evidence="11" id="KW-0520">NAD</keyword>
<feature type="domain" description="Ketosynthase family 3 (KS3)" evidence="16">
    <location>
        <begin position="17"/>
        <end position="420"/>
    </location>
</feature>
<dbReference type="InterPro" id="IPR014031">
    <property type="entry name" value="Ketoacyl_synth_C"/>
</dbReference>